<dbReference type="Pfam" id="PF00290">
    <property type="entry name" value="Trp_syntA"/>
    <property type="match status" value="1"/>
</dbReference>
<keyword evidence="4 8" id="KW-0822">Tryptophan biosynthesis</keyword>
<proteinExistence type="inferred from homology"/>
<evidence type="ECO:0000313" key="10">
    <source>
        <dbReference type="EMBL" id="MBD3914637.1"/>
    </source>
</evidence>
<evidence type="ECO:0000256" key="9">
    <source>
        <dbReference type="RuleBase" id="RU003662"/>
    </source>
</evidence>
<dbReference type="CDD" id="cd04724">
    <property type="entry name" value="Tryptophan_synthase_alpha"/>
    <property type="match status" value="1"/>
</dbReference>
<dbReference type="InterPro" id="IPR011060">
    <property type="entry name" value="RibuloseP-bd_barrel"/>
</dbReference>
<accession>A0ABR8MEW0</accession>
<evidence type="ECO:0000256" key="1">
    <source>
        <dbReference type="ARBA" id="ARBA00004733"/>
    </source>
</evidence>
<comment type="similarity">
    <text evidence="8 9">Belongs to the TrpA family.</text>
</comment>
<dbReference type="EMBL" id="JACXYY010000003">
    <property type="protein sequence ID" value="MBD3914637.1"/>
    <property type="molecule type" value="Genomic_DNA"/>
</dbReference>
<dbReference type="PANTHER" id="PTHR43406:SF1">
    <property type="entry name" value="TRYPTOPHAN SYNTHASE ALPHA CHAIN, CHLOROPLASTIC"/>
    <property type="match status" value="1"/>
</dbReference>
<keyword evidence="11" id="KW-1185">Reference proteome</keyword>
<name>A0ABR8MEW0_9ACTN</name>
<sequence length="268" mass="27570">MTSTSAAFEKARAEDRAALIGYLPAGYPTVEGSAKALQVMVDAGCDAIEIGLPYSDPVMDGPTIQAAAQHALDAGVRTSDVLRVVEAVAATGVPTLVMTYWNPIERYGVERFAADLAQAGGAGLITPDITPDHGTEWIAAADAHDLDKVFLVAPSSTDDRIAMTASESRGFVYAAAVMGVTGARDASSDLAGPLVDRVRSNGDIPVAVGIGVSNGDQAADVASYADGVIVGSAFVRCLLDHPDDEAAGLEALRALTTDLAEGVRRAAR</sequence>
<dbReference type="SUPFAM" id="SSF51366">
    <property type="entry name" value="Ribulose-phoshate binding barrel"/>
    <property type="match status" value="1"/>
</dbReference>
<comment type="caution">
    <text evidence="10">The sequence shown here is derived from an EMBL/GenBank/DDBJ whole genome shotgun (WGS) entry which is preliminary data.</text>
</comment>
<evidence type="ECO:0000256" key="6">
    <source>
        <dbReference type="ARBA" id="ARBA00023239"/>
    </source>
</evidence>
<dbReference type="Proteomes" id="UP000649289">
    <property type="component" value="Unassembled WGS sequence"/>
</dbReference>
<dbReference type="InterPro" id="IPR002028">
    <property type="entry name" value="Trp_synthase_suA"/>
</dbReference>
<dbReference type="RefSeq" id="WP_191198961.1">
    <property type="nucleotide sequence ID" value="NZ_BAAAPA010000004.1"/>
</dbReference>
<protein>
    <recommendedName>
        <fullName evidence="8">Tryptophan synthase alpha chain</fullName>
        <ecNumber evidence="8">4.2.1.20</ecNumber>
    </recommendedName>
</protein>
<dbReference type="NCBIfam" id="TIGR00262">
    <property type="entry name" value="trpA"/>
    <property type="match status" value="1"/>
</dbReference>
<feature type="active site" description="Proton acceptor" evidence="8">
    <location>
        <position position="49"/>
    </location>
</feature>
<organism evidence="10 11">
    <name type="scientific">Nocardioides hwasunensis</name>
    <dbReference type="NCBI Taxonomy" id="397258"/>
    <lineage>
        <taxon>Bacteria</taxon>
        <taxon>Bacillati</taxon>
        <taxon>Actinomycetota</taxon>
        <taxon>Actinomycetes</taxon>
        <taxon>Propionibacteriales</taxon>
        <taxon>Nocardioidaceae</taxon>
        <taxon>Nocardioides</taxon>
    </lineage>
</organism>
<evidence type="ECO:0000256" key="2">
    <source>
        <dbReference type="ARBA" id="ARBA00011270"/>
    </source>
</evidence>
<dbReference type="EC" id="4.2.1.20" evidence="8"/>
<dbReference type="GO" id="GO:0004834">
    <property type="term" value="F:tryptophan synthase activity"/>
    <property type="evidence" value="ECO:0007669"/>
    <property type="project" value="UniProtKB-EC"/>
</dbReference>
<gene>
    <name evidence="8" type="primary">trpA</name>
    <name evidence="10" type="ORF">IEZ25_08425</name>
</gene>
<comment type="pathway">
    <text evidence="1 8">Amino-acid biosynthesis; L-tryptophan biosynthesis; L-tryptophan from chorismate: step 5/5.</text>
</comment>
<evidence type="ECO:0000256" key="7">
    <source>
        <dbReference type="ARBA" id="ARBA00049047"/>
    </source>
</evidence>
<keyword evidence="5 8" id="KW-0057">Aromatic amino acid biosynthesis</keyword>
<dbReference type="InterPro" id="IPR018204">
    <property type="entry name" value="Trp_synthase_alpha_AS"/>
</dbReference>
<dbReference type="Gene3D" id="3.20.20.70">
    <property type="entry name" value="Aldolase class I"/>
    <property type="match status" value="1"/>
</dbReference>
<keyword evidence="6 8" id="KW-0456">Lyase</keyword>
<dbReference type="InterPro" id="IPR013785">
    <property type="entry name" value="Aldolase_TIM"/>
</dbReference>
<evidence type="ECO:0000313" key="11">
    <source>
        <dbReference type="Proteomes" id="UP000649289"/>
    </source>
</evidence>
<comment type="catalytic activity">
    <reaction evidence="7 8">
        <text>(1S,2R)-1-C-(indol-3-yl)glycerol 3-phosphate + L-serine = D-glyceraldehyde 3-phosphate + L-tryptophan + H2O</text>
        <dbReference type="Rhea" id="RHEA:10532"/>
        <dbReference type="ChEBI" id="CHEBI:15377"/>
        <dbReference type="ChEBI" id="CHEBI:33384"/>
        <dbReference type="ChEBI" id="CHEBI:57912"/>
        <dbReference type="ChEBI" id="CHEBI:58866"/>
        <dbReference type="ChEBI" id="CHEBI:59776"/>
        <dbReference type="EC" id="4.2.1.20"/>
    </reaction>
</comment>
<comment type="function">
    <text evidence="8">The alpha subunit is responsible for the aldol cleavage of indoleglycerol phosphate to indole and glyceraldehyde 3-phosphate.</text>
</comment>
<dbReference type="PROSITE" id="PS00167">
    <property type="entry name" value="TRP_SYNTHASE_ALPHA"/>
    <property type="match status" value="1"/>
</dbReference>
<comment type="subunit">
    <text evidence="2 8">Tetramer of two alpha and two beta chains.</text>
</comment>
<keyword evidence="3 8" id="KW-0028">Amino-acid biosynthesis</keyword>
<evidence type="ECO:0000256" key="8">
    <source>
        <dbReference type="HAMAP-Rule" id="MF_00131"/>
    </source>
</evidence>
<reference evidence="10 11" key="1">
    <citation type="submission" date="2020-09" db="EMBL/GenBank/DDBJ databases">
        <title>novel species in genus Nocardioides.</title>
        <authorList>
            <person name="Zhang G."/>
        </authorList>
    </citation>
    <scope>NUCLEOTIDE SEQUENCE [LARGE SCALE GENOMIC DNA]</scope>
    <source>
        <strain evidence="10 11">19197</strain>
    </source>
</reference>
<dbReference type="PANTHER" id="PTHR43406">
    <property type="entry name" value="TRYPTOPHAN SYNTHASE, ALPHA CHAIN"/>
    <property type="match status" value="1"/>
</dbReference>
<evidence type="ECO:0000256" key="5">
    <source>
        <dbReference type="ARBA" id="ARBA00023141"/>
    </source>
</evidence>
<dbReference type="HAMAP" id="MF_00131">
    <property type="entry name" value="Trp_synth_alpha"/>
    <property type="match status" value="1"/>
</dbReference>
<feature type="active site" description="Proton acceptor" evidence="8">
    <location>
        <position position="60"/>
    </location>
</feature>
<evidence type="ECO:0000256" key="4">
    <source>
        <dbReference type="ARBA" id="ARBA00022822"/>
    </source>
</evidence>
<evidence type="ECO:0000256" key="3">
    <source>
        <dbReference type="ARBA" id="ARBA00022605"/>
    </source>
</evidence>